<accession>A0A844DCP5</accession>
<evidence type="ECO:0000313" key="2">
    <source>
        <dbReference type="EMBL" id="MRW85640.1"/>
    </source>
</evidence>
<keyword evidence="3" id="KW-1185">Reference proteome</keyword>
<dbReference type="EMBL" id="WKJL01000011">
    <property type="protein sequence ID" value="MRW85640.1"/>
    <property type="molecule type" value="Genomic_DNA"/>
</dbReference>
<feature type="transmembrane region" description="Helical" evidence="1">
    <location>
        <begin position="68"/>
        <end position="87"/>
    </location>
</feature>
<organism evidence="2 3">
    <name type="scientific">Duganella aquatilis</name>
    <dbReference type="NCBI Taxonomy" id="2666082"/>
    <lineage>
        <taxon>Bacteria</taxon>
        <taxon>Pseudomonadati</taxon>
        <taxon>Pseudomonadota</taxon>
        <taxon>Betaproteobacteria</taxon>
        <taxon>Burkholderiales</taxon>
        <taxon>Oxalobacteraceae</taxon>
        <taxon>Telluria group</taxon>
        <taxon>Duganella</taxon>
    </lineage>
</organism>
<comment type="caution">
    <text evidence="2">The sequence shown here is derived from an EMBL/GenBank/DDBJ whole genome shotgun (WGS) entry which is preliminary data.</text>
</comment>
<evidence type="ECO:0000256" key="1">
    <source>
        <dbReference type="SAM" id="Phobius"/>
    </source>
</evidence>
<keyword evidence="1" id="KW-0472">Membrane</keyword>
<evidence type="ECO:0000313" key="3">
    <source>
        <dbReference type="Proteomes" id="UP000439986"/>
    </source>
</evidence>
<reference evidence="2 3" key="1">
    <citation type="submission" date="2019-11" db="EMBL/GenBank/DDBJ databases">
        <title>Novel species isolated from a subtropical stream in China.</title>
        <authorList>
            <person name="Lu H."/>
        </authorList>
    </citation>
    <scope>NUCLEOTIDE SEQUENCE [LARGE SCALE GENOMIC DNA]</scope>
    <source>
        <strain evidence="2 3">FT26W</strain>
    </source>
</reference>
<proteinExistence type="predicted"/>
<keyword evidence="1" id="KW-1133">Transmembrane helix</keyword>
<keyword evidence="1" id="KW-0812">Transmembrane</keyword>
<dbReference type="Proteomes" id="UP000439986">
    <property type="component" value="Unassembled WGS sequence"/>
</dbReference>
<dbReference type="RefSeq" id="WP_154358839.1">
    <property type="nucleotide sequence ID" value="NZ_WKJL01000011.1"/>
</dbReference>
<gene>
    <name evidence="2" type="ORF">GJ698_16275</name>
</gene>
<protein>
    <submittedName>
        <fullName evidence="2">Uncharacterized protein</fullName>
    </submittedName>
</protein>
<name>A0A844DCP5_9BURK</name>
<dbReference type="AlphaFoldDB" id="A0A844DCP5"/>
<sequence length="139" mass="15062">MSQPNNAEETPIAVLEARMDGRISSMEATFSSFVKLMDERQKISDARFDRIEAMLTEMRANIASLRTTIVVTGISSVLAAVLGISALNATLYSNMLAALSAGKEMAAIQAEVKKQAEQTAVLIKNMQAQQEKNKPPTSD</sequence>